<sequence>LNDYDLFPTWTSIPYLTNRVHVLYADVRLFGSIIPSKTAKRLVGDGGCLGFHRSFYSLLERFLRYGPADEKKVKRNPDIGGNEIPFVSEESEFSDRDITIEILKLDFQSSESVLPFPSDKIGNDEWRHKYFTSHLIFDESGGPSELEKYGTRPEWLATYLLGEIHALLTMSYHFASYGKIFYERVGTICILSREGATEIDLASRLAELRFTNQQDTFGNVCPEDHLSTFWEWKKQMLARRQELGFPVAGNHELGPQPQHMTAIVSDCDNPEEQPQDQNRKKG</sequence>
<keyword evidence="2" id="KW-1185">Reference proteome</keyword>
<reference evidence="1" key="2">
    <citation type="journal article" date="2023" name="IMA Fungus">
        <title>Comparative genomic study of the Penicillium genus elucidates a diverse pangenome and 15 lateral gene transfer events.</title>
        <authorList>
            <person name="Petersen C."/>
            <person name="Sorensen T."/>
            <person name="Nielsen M.R."/>
            <person name="Sondergaard T.E."/>
            <person name="Sorensen J.L."/>
            <person name="Fitzpatrick D.A."/>
            <person name="Frisvad J.C."/>
            <person name="Nielsen K.L."/>
        </authorList>
    </citation>
    <scope>NUCLEOTIDE SEQUENCE</scope>
    <source>
        <strain evidence="1">IBT 15544</strain>
    </source>
</reference>
<reference evidence="1" key="1">
    <citation type="submission" date="2022-12" db="EMBL/GenBank/DDBJ databases">
        <authorList>
            <person name="Petersen C."/>
        </authorList>
    </citation>
    <scope>NUCLEOTIDE SEQUENCE</scope>
    <source>
        <strain evidence="1">IBT 15544</strain>
    </source>
</reference>
<dbReference type="RefSeq" id="XP_058303081.1">
    <property type="nucleotide sequence ID" value="XM_058456182.1"/>
</dbReference>
<proteinExistence type="predicted"/>
<evidence type="ECO:0000313" key="2">
    <source>
        <dbReference type="Proteomes" id="UP001150904"/>
    </source>
</evidence>
<gene>
    <name evidence="1" type="ORF">N7498_009126</name>
</gene>
<accession>A0A9W9J9G1</accession>
<feature type="non-terminal residue" evidence="1">
    <location>
        <position position="282"/>
    </location>
</feature>
<evidence type="ECO:0000313" key="1">
    <source>
        <dbReference type="EMBL" id="KAJ5190141.1"/>
    </source>
</evidence>
<dbReference type="EMBL" id="JAPQKR010000016">
    <property type="protein sequence ID" value="KAJ5190141.1"/>
    <property type="molecule type" value="Genomic_DNA"/>
</dbReference>
<comment type="caution">
    <text evidence="1">The sequence shown here is derived from an EMBL/GenBank/DDBJ whole genome shotgun (WGS) entry which is preliminary data.</text>
</comment>
<protein>
    <submittedName>
        <fullName evidence="1">Uncharacterized protein</fullName>
    </submittedName>
</protein>
<dbReference type="GeneID" id="83183483"/>
<name>A0A9W9J9G1_9EURO</name>
<dbReference type="Proteomes" id="UP001150904">
    <property type="component" value="Unassembled WGS sequence"/>
</dbReference>
<dbReference type="OrthoDB" id="2823490at2759"/>
<organism evidence="1 2">
    <name type="scientific">Penicillium cinerascens</name>
    <dbReference type="NCBI Taxonomy" id="70096"/>
    <lineage>
        <taxon>Eukaryota</taxon>
        <taxon>Fungi</taxon>
        <taxon>Dikarya</taxon>
        <taxon>Ascomycota</taxon>
        <taxon>Pezizomycotina</taxon>
        <taxon>Eurotiomycetes</taxon>
        <taxon>Eurotiomycetidae</taxon>
        <taxon>Eurotiales</taxon>
        <taxon>Aspergillaceae</taxon>
        <taxon>Penicillium</taxon>
    </lineage>
</organism>
<dbReference type="AlphaFoldDB" id="A0A9W9J9G1"/>